<keyword evidence="2" id="KW-0328">Glycosyltransferase</keyword>
<proteinExistence type="inferred from homology"/>
<keyword evidence="3" id="KW-0808">Transferase</keyword>
<dbReference type="GO" id="GO:0016020">
    <property type="term" value="C:membrane"/>
    <property type="evidence" value="ECO:0007669"/>
    <property type="project" value="GOC"/>
</dbReference>
<dbReference type="Pfam" id="PF00535">
    <property type="entry name" value="Glycos_transf_2"/>
    <property type="match status" value="1"/>
</dbReference>
<dbReference type="FunFam" id="3.90.550.10:FF:000122">
    <property type="entry name" value="Dolichol-phosphate mannosyltransferase subunit 1"/>
    <property type="match status" value="1"/>
</dbReference>
<dbReference type="CDD" id="cd06442">
    <property type="entry name" value="DPM1_like"/>
    <property type="match status" value="1"/>
</dbReference>
<evidence type="ECO:0000256" key="3">
    <source>
        <dbReference type="ARBA" id="ARBA00022679"/>
    </source>
</evidence>
<protein>
    <submittedName>
        <fullName evidence="5">Polyprenol monophosphomannose synthase</fullName>
    </submittedName>
</protein>
<dbReference type="GO" id="GO:0009247">
    <property type="term" value="P:glycolipid biosynthetic process"/>
    <property type="evidence" value="ECO:0007669"/>
    <property type="project" value="TreeGrafter"/>
</dbReference>
<dbReference type="PANTHER" id="PTHR43398">
    <property type="entry name" value="DOLICHOL-PHOSPHATE MANNOSYLTRANSFERASE SUBUNIT 1"/>
    <property type="match status" value="1"/>
</dbReference>
<dbReference type="PANTHER" id="PTHR43398:SF1">
    <property type="entry name" value="DOLICHOL-PHOSPHATE MANNOSYLTRANSFERASE SUBUNIT 1"/>
    <property type="match status" value="1"/>
</dbReference>
<sequence>MSEIDTLVIIPTYNEKENINRITTAVLDTSPHVNILFVDDNSPDGTGEMADALSEKFERVHVLHRTSKDGLGRAYIAGFKWALERDYKFVMEMDCDFSHDPTEIPNFRDKILGGCDLVIGSRYCGGIRVLNWPMSRLLLSRGAAIYVHLITGMPVSDPTGGFKCFRREVLQAYDFDAVKANGYGFQIEMTHKAWMKGFKIGEVPITFEDRQEGTSKMSGNIVYEALWVVWTLAVRNGFRRNPKARA</sequence>
<name>A0A6C2U9D1_PONDE</name>
<dbReference type="RefSeq" id="WP_136081998.1">
    <property type="nucleotide sequence ID" value="NZ_CAAHFG010000003.1"/>
</dbReference>
<organism evidence="5 6">
    <name type="scientific">Pontiella desulfatans</name>
    <dbReference type="NCBI Taxonomy" id="2750659"/>
    <lineage>
        <taxon>Bacteria</taxon>
        <taxon>Pseudomonadati</taxon>
        <taxon>Kiritimatiellota</taxon>
        <taxon>Kiritimatiellia</taxon>
        <taxon>Kiritimatiellales</taxon>
        <taxon>Pontiellaceae</taxon>
        <taxon>Pontiella</taxon>
    </lineage>
</organism>
<evidence type="ECO:0000313" key="6">
    <source>
        <dbReference type="Proteomes" id="UP000366872"/>
    </source>
</evidence>
<dbReference type="InterPro" id="IPR029044">
    <property type="entry name" value="Nucleotide-diphossugar_trans"/>
</dbReference>
<dbReference type="Gene3D" id="3.90.550.10">
    <property type="entry name" value="Spore Coat Polysaccharide Biosynthesis Protein SpsA, Chain A"/>
    <property type="match status" value="1"/>
</dbReference>
<accession>A0A6C2U9D1</accession>
<dbReference type="GO" id="GO:0004582">
    <property type="term" value="F:dolichyl-phosphate beta-D-mannosyltransferase activity"/>
    <property type="evidence" value="ECO:0007669"/>
    <property type="project" value="InterPro"/>
</dbReference>
<dbReference type="Proteomes" id="UP000366872">
    <property type="component" value="Unassembled WGS sequence"/>
</dbReference>
<evidence type="ECO:0000256" key="2">
    <source>
        <dbReference type="ARBA" id="ARBA00022676"/>
    </source>
</evidence>
<evidence type="ECO:0000313" key="5">
    <source>
        <dbReference type="EMBL" id="VGO16499.1"/>
    </source>
</evidence>
<gene>
    <name evidence="5" type="primary">ppm1_4</name>
    <name evidence="5" type="ORF">PDESU_05090</name>
</gene>
<dbReference type="AlphaFoldDB" id="A0A6C2U9D1"/>
<comment type="similarity">
    <text evidence="1">Belongs to the glycosyltransferase 2 family.</text>
</comment>
<dbReference type="InterPro" id="IPR039528">
    <property type="entry name" value="DPM1-like"/>
</dbReference>
<evidence type="ECO:0000256" key="1">
    <source>
        <dbReference type="ARBA" id="ARBA00006739"/>
    </source>
</evidence>
<dbReference type="SUPFAM" id="SSF53448">
    <property type="entry name" value="Nucleotide-diphospho-sugar transferases"/>
    <property type="match status" value="1"/>
</dbReference>
<reference evidence="5 6" key="1">
    <citation type="submission" date="2019-04" db="EMBL/GenBank/DDBJ databases">
        <authorList>
            <person name="Van Vliet M D."/>
        </authorList>
    </citation>
    <scope>NUCLEOTIDE SEQUENCE [LARGE SCALE GENOMIC DNA]</scope>
    <source>
        <strain evidence="5 6">F1</strain>
    </source>
</reference>
<evidence type="ECO:0000259" key="4">
    <source>
        <dbReference type="Pfam" id="PF00535"/>
    </source>
</evidence>
<dbReference type="InterPro" id="IPR001173">
    <property type="entry name" value="Glyco_trans_2-like"/>
</dbReference>
<dbReference type="EMBL" id="CAAHFG010000003">
    <property type="protein sequence ID" value="VGO16499.1"/>
    <property type="molecule type" value="Genomic_DNA"/>
</dbReference>
<feature type="domain" description="Glycosyltransferase 2-like" evidence="4">
    <location>
        <begin position="8"/>
        <end position="172"/>
    </location>
</feature>
<keyword evidence="6" id="KW-1185">Reference proteome</keyword>